<dbReference type="PANTHER" id="PTHR45266:SF3">
    <property type="entry name" value="OXALOACETATE DECARBOXYLASE ALPHA CHAIN"/>
    <property type="match status" value="1"/>
</dbReference>
<organism evidence="3 4">
    <name type="scientific">Vineibacter terrae</name>
    <dbReference type="NCBI Taxonomy" id="2586908"/>
    <lineage>
        <taxon>Bacteria</taxon>
        <taxon>Pseudomonadati</taxon>
        <taxon>Pseudomonadota</taxon>
        <taxon>Alphaproteobacteria</taxon>
        <taxon>Hyphomicrobiales</taxon>
        <taxon>Vineibacter</taxon>
    </lineage>
</organism>
<proteinExistence type="predicted"/>
<accession>A0A5C8PJA2</accession>
<dbReference type="PROSITE" id="PS50968">
    <property type="entry name" value="BIOTINYL_LIPOYL"/>
    <property type="match status" value="1"/>
</dbReference>
<sequence length="168" mass="17592">MRRRFDIDGTAIDAALLRRPASYALAVGGDIQPIDLSPPAADGTQVLRVGERAFAVHVARDGDTAFVQIAGRAFSIRTIEPLTVFAHAGAANADLTARAPMPGTVAAVRVQVGAQVSKGETMMVIESMKLETAITAWRDGTVEAIHLAAGQTFDRDAPLVSLAAEAAE</sequence>
<gene>
    <name evidence="3" type="ORF">FHP25_20705</name>
</gene>
<dbReference type="CDD" id="cd06850">
    <property type="entry name" value="biotinyl_domain"/>
    <property type="match status" value="1"/>
</dbReference>
<dbReference type="Gene3D" id="2.40.50.100">
    <property type="match status" value="1"/>
</dbReference>
<name>A0A5C8PJA2_9HYPH</name>
<evidence type="ECO:0000313" key="3">
    <source>
        <dbReference type="EMBL" id="TXL73601.1"/>
    </source>
</evidence>
<evidence type="ECO:0000259" key="2">
    <source>
        <dbReference type="PROSITE" id="PS50968"/>
    </source>
</evidence>
<dbReference type="AlphaFoldDB" id="A0A5C8PJA2"/>
<dbReference type="Proteomes" id="UP000321638">
    <property type="component" value="Unassembled WGS sequence"/>
</dbReference>
<comment type="caution">
    <text evidence="3">The sequence shown here is derived from an EMBL/GenBank/DDBJ whole genome shotgun (WGS) entry which is preliminary data.</text>
</comment>
<keyword evidence="1" id="KW-0092">Biotin</keyword>
<dbReference type="PANTHER" id="PTHR45266">
    <property type="entry name" value="OXALOACETATE DECARBOXYLASE ALPHA CHAIN"/>
    <property type="match status" value="1"/>
</dbReference>
<reference evidence="3 4" key="1">
    <citation type="submission" date="2019-06" db="EMBL/GenBank/DDBJ databases">
        <title>New taxonomy in bacterial strain CC-CFT640, isolated from vineyard.</title>
        <authorList>
            <person name="Lin S.-Y."/>
            <person name="Tsai C.-F."/>
            <person name="Young C.-C."/>
        </authorList>
    </citation>
    <scope>NUCLEOTIDE SEQUENCE [LARGE SCALE GENOMIC DNA]</scope>
    <source>
        <strain evidence="3 4">CC-CFT640</strain>
    </source>
</reference>
<dbReference type="FunFam" id="2.40.50.100:FF:000003">
    <property type="entry name" value="Acetyl-CoA carboxylase biotin carboxyl carrier protein"/>
    <property type="match status" value="1"/>
</dbReference>
<dbReference type="InterPro" id="IPR050709">
    <property type="entry name" value="Biotin_Carboxyl_Carrier/Decarb"/>
</dbReference>
<dbReference type="Pfam" id="PF00364">
    <property type="entry name" value="Biotin_lipoyl"/>
    <property type="match status" value="1"/>
</dbReference>
<dbReference type="OrthoDB" id="8902504at2"/>
<dbReference type="InterPro" id="IPR011053">
    <property type="entry name" value="Single_hybrid_motif"/>
</dbReference>
<dbReference type="EMBL" id="VDUZ01000024">
    <property type="protein sequence ID" value="TXL73601.1"/>
    <property type="molecule type" value="Genomic_DNA"/>
</dbReference>
<dbReference type="RefSeq" id="WP_147848875.1">
    <property type="nucleotide sequence ID" value="NZ_VDUZ01000024.1"/>
</dbReference>
<dbReference type="SUPFAM" id="SSF51230">
    <property type="entry name" value="Single hybrid motif"/>
    <property type="match status" value="1"/>
</dbReference>
<evidence type="ECO:0000256" key="1">
    <source>
        <dbReference type="ARBA" id="ARBA00023267"/>
    </source>
</evidence>
<keyword evidence="4" id="KW-1185">Reference proteome</keyword>
<evidence type="ECO:0000313" key="4">
    <source>
        <dbReference type="Proteomes" id="UP000321638"/>
    </source>
</evidence>
<feature type="domain" description="Lipoyl-binding" evidence="2">
    <location>
        <begin position="85"/>
        <end position="163"/>
    </location>
</feature>
<dbReference type="InterPro" id="IPR000089">
    <property type="entry name" value="Biotin_lipoyl"/>
</dbReference>
<protein>
    <submittedName>
        <fullName evidence="3">Biotin/lipoyl-binding protein</fullName>
    </submittedName>
</protein>